<accession>A0A2K2D373</accession>
<reference evidence="2" key="3">
    <citation type="submission" date="2018-08" db="UniProtKB">
        <authorList>
            <consortium name="EnsemblPlants"/>
        </authorList>
    </citation>
    <scope>IDENTIFICATION</scope>
    <source>
        <strain evidence="2">cv. Bd21</strain>
    </source>
</reference>
<dbReference type="AlphaFoldDB" id="A0A2K2D373"/>
<evidence type="ECO:0000313" key="3">
    <source>
        <dbReference type="Proteomes" id="UP000008810"/>
    </source>
</evidence>
<reference evidence="1" key="2">
    <citation type="submission" date="2017-06" db="EMBL/GenBank/DDBJ databases">
        <title>WGS assembly of Brachypodium distachyon.</title>
        <authorList>
            <consortium name="The International Brachypodium Initiative"/>
            <person name="Lucas S."/>
            <person name="Harmon-Smith M."/>
            <person name="Lail K."/>
            <person name="Tice H."/>
            <person name="Grimwood J."/>
            <person name="Bruce D."/>
            <person name="Barry K."/>
            <person name="Shu S."/>
            <person name="Lindquist E."/>
            <person name="Wang M."/>
            <person name="Pitluck S."/>
            <person name="Vogel J.P."/>
            <person name="Garvin D.F."/>
            <person name="Mockler T.C."/>
            <person name="Schmutz J."/>
            <person name="Rokhsar D."/>
            <person name="Bevan M.W."/>
        </authorList>
    </citation>
    <scope>NUCLEOTIDE SEQUENCE</scope>
    <source>
        <strain evidence="1">Bd21</strain>
    </source>
</reference>
<dbReference type="InParanoid" id="A0A2K2D373"/>
<sequence>MQSLRSLHMVKMMSNHLLAPCWPPFTRPRTGTKRGSPHQVPAILRDALKQELCQHSMPDHPHKGAARKGVRDQFVGLVAEQVPDGKRDSQVWNLKWLDWAHQVLLLPSDVAMMR</sequence>
<evidence type="ECO:0000313" key="1">
    <source>
        <dbReference type="EMBL" id="PNT68737.1"/>
    </source>
</evidence>
<evidence type="ECO:0000313" key="2">
    <source>
        <dbReference type="EnsemblPlants" id="PNT68737"/>
    </source>
</evidence>
<dbReference type="EMBL" id="CM000882">
    <property type="protein sequence ID" value="PNT68737.1"/>
    <property type="molecule type" value="Genomic_DNA"/>
</dbReference>
<dbReference type="Gramene" id="PNT68737">
    <property type="protein sequence ID" value="PNT68737"/>
    <property type="gene ID" value="BRADI_3g44713v3"/>
</dbReference>
<gene>
    <name evidence="1" type="ORF">BRADI_3g44713v3</name>
</gene>
<organism evidence="1">
    <name type="scientific">Brachypodium distachyon</name>
    <name type="common">Purple false brome</name>
    <name type="synonym">Trachynia distachya</name>
    <dbReference type="NCBI Taxonomy" id="15368"/>
    <lineage>
        <taxon>Eukaryota</taxon>
        <taxon>Viridiplantae</taxon>
        <taxon>Streptophyta</taxon>
        <taxon>Embryophyta</taxon>
        <taxon>Tracheophyta</taxon>
        <taxon>Spermatophyta</taxon>
        <taxon>Magnoliopsida</taxon>
        <taxon>Liliopsida</taxon>
        <taxon>Poales</taxon>
        <taxon>Poaceae</taxon>
        <taxon>BOP clade</taxon>
        <taxon>Pooideae</taxon>
        <taxon>Stipodae</taxon>
        <taxon>Brachypodieae</taxon>
        <taxon>Brachypodium</taxon>
    </lineage>
</organism>
<dbReference type="Proteomes" id="UP000008810">
    <property type="component" value="Chromosome 3"/>
</dbReference>
<reference evidence="1 2" key="1">
    <citation type="journal article" date="2010" name="Nature">
        <title>Genome sequencing and analysis of the model grass Brachypodium distachyon.</title>
        <authorList>
            <consortium name="International Brachypodium Initiative"/>
        </authorList>
    </citation>
    <scope>NUCLEOTIDE SEQUENCE [LARGE SCALE GENOMIC DNA]</scope>
    <source>
        <strain evidence="1 2">Bd21</strain>
    </source>
</reference>
<name>A0A2K2D373_BRADI</name>
<dbReference type="EnsemblPlants" id="PNT68737">
    <property type="protein sequence ID" value="PNT68737"/>
    <property type="gene ID" value="BRADI_3g44713v3"/>
</dbReference>
<keyword evidence="3" id="KW-1185">Reference proteome</keyword>
<proteinExistence type="predicted"/>
<protein>
    <submittedName>
        <fullName evidence="1 2">Uncharacterized protein</fullName>
    </submittedName>
</protein>